<dbReference type="EMBL" id="KL661908">
    <property type="protein sequence ID" value="KFA60126.1"/>
    <property type="molecule type" value="Genomic_DNA"/>
</dbReference>
<keyword evidence="6 8" id="KW-0378">Hydrolase</keyword>
<accession>A0A084Q841</accession>
<keyword evidence="3 8" id="KW-0719">Serine esterase</keyword>
<evidence type="ECO:0000256" key="6">
    <source>
        <dbReference type="ARBA" id="ARBA00022801"/>
    </source>
</evidence>
<evidence type="ECO:0000256" key="7">
    <source>
        <dbReference type="ARBA" id="ARBA00023157"/>
    </source>
</evidence>
<dbReference type="PROSITE" id="PS00155">
    <property type="entry name" value="CUTINASE_1"/>
    <property type="match status" value="1"/>
</dbReference>
<feature type="region of interest" description="Disordered" evidence="9">
    <location>
        <begin position="228"/>
        <end position="332"/>
    </location>
</feature>
<comment type="catalytic activity">
    <reaction evidence="8">
        <text>cutin + H2O = cutin monomers.</text>
        <dbReference type="EC" id="3.1.1.74"/>
    </reaction>
</comment>
<gene>
    <name evidence="10" type="ORF">S40285_09552</name>
</gene>
<dbReference type="SUPFAM" id="SSF53474">
    <property type="entry name" value="alpha/beta-Hydrolases"/>
    <property type="match status" value="1"/>
</dbReference>
<keyword evidence="5 8" id="KW-0732">Signal</keyword>
<dbReference type="PANTHER" id="PTHR33630">
    <property type="entry name" value="CUTINASE RV1984C-RELATED-RELATED"/>
    <property type="match status" value="1"/>
</dbReference>
<feature type="signal peptide" evidence="8">
    <location>
        <begin position="1"/>
        <end position="16"/>
    </location>
</feature>
<dbReference type="OMA" id="KSCDYED"/>
<dbReference type="PROSITE" id="PS00931">
    <property type="entry name" value="CUTINASE_2"/>
    <property type="match status" value="1"/>
</dbReference>
<dbReference type="InterPro" id="IPR000675">
    <property type="entry name" value="Cutinase/axe"/>
</dbReference>
<dbReference type="SMART" id="SM01110">
    <property type="entry name" value="Cutinase"/>
    <property type="match status" value="1"/>
</dbReference>
<dbReference type="STRING" id="1283841.A0A084Q841"/>
<feature type="compositionally biased region" description="Polar residues" evidence="9">
    <location>
        <begin position="305"/>
        <end position="322"/>
    </location>
</feature>
<dbReference type="GO" id="GO:0050525">
    <property type="term" value="F:cutinase activity"/>
    <property type="evidence" value="ECO:0007669"/>
    <property type="project" value="UniProtKB-UniRule"/>
</dbReference>
<comment type="subcellular location">
    <subcellularLocation>
        <location evidence="1 8">Secreted</location>
    </subcellularLocation>
</comment>
<evidence type="ECO:0000256" key="3">
    <source>
        <dbReference type="ARBA" id="ARBA00022487"/>
    </source>
</evidence>
<evidence type="ECO:0000256" key="2">
    <source>
        <dbReference type="ARBA" id="ARBA00007534"/>
    </source>
</evidence>
<dbReference type="EC" id="3.1.1.74" evidence="8"/>
<dbReference type="Pfam" id="PF01083">
    <property type="entry name" value="Cutinase"/>
    <property type="match status" value="1"/>
</dbReference>
<evidence type="ECO:0000256" key="1">
    <source>
        <dbReference type="ARBA" id="ARBA00004613"/>
    </source>
</evidence>
<dbReference type="InterPro" id="IPR029058">
    <property type="entry name" value="AB_hydrolase_fold"/>
</dbReference>
<comment type="function">
    <text evidence="8">Catalyzes the hydrolysis of complex carboxylic polyesters found in the cell wall of plants. Degrades cutin, a macromolecule that forms the structure of the plant cuticle.</text>
</comment>
<reference evidence="10 11" key="1">
    <citation type="journal article" date="2014" name="BMC Genomics">
        <title>Comparative genome sequencing reveals chemotype-specific gene clusters in the toxigenic black mold Stachybotrys.</title>
        <authorList>
            <person name="Semeiks J."/>
            <person name="Borek D."/>
            <person name="Otwinowski Z."/>
            <person name="Grishin N.V."/>
        </authorList>
    </citation>
    <scope>NUCLEOTIDE SEQUENCE [LARGE SCALE GENOMIC DNA]</scope>
    <source>
        <strain evidence="10 11">IBT 40285</strain>
    </source>
</reference>
<dbReference type="InterPro" id="IPR043580">
    <property type="entry name" value="CUTINASE_1"/>
</dbReference>
<proteinExistence type="inferred from homology"/>
<dbReference type="OrthoDB" id="2586582at2759"/>
<protein>
    <recommendedName>
        <fullName evidence="8">Cutinase</fullName>
        <ecNumber evidence="8">3.1.1.74</ecNumber>
    </recommendedName>
</protein>
<name>A0A084Q841_STAC4</name>
<dbReference type="Proteomes" id="UP000028524">
    <property type="component" value="Unassembled WGS sequence"/>
</dbReference>
<dbReference type="InParanoid" id="A0A084Q841"/>
<dbReference type="Gene3D" id="3.40.50.1820">
    <property type="entry name" value="alpha/beta hydrolase"/>
    <property type="match status" value="1"/>
</dbReference>
<dbReference type="PANTHER" id="PTHR33630:SF13">
    <property type="entry name" value="ACETYLXYLAN ESTERASE"/>
    <property type="match status" value="1"/>
</dbReference>
<dbReference type="GO" id="GO:0005576">
    <property type="term" value="C:extracellular region"/>
    <property type="evidence" value="ECO:0007669"/>
    <property type="project" value="UniProtKB-SubCell"/>
</dbReference>
<feature type="chain" id="PRO_5005105864" description="Cutinase" evidence="8">
    <location>
        <begin position="17"/>
        <end position="353"/>
    </location>
</feature>
<evidence type="ECO:0000313" key="11">
    <source>
        <dbReference type="Proteomes" id="UP000028524"/>
    </source>
</evidence>
<organism evidence="10 11">
    <name type="scientific">Stachybotrys chlorohalonatus (strain IBT 40285)</name>
    <dbReference type="NCBI Taxonomy" id="1283841"/>
    <lineage>
        <taxon>Eukaryota</taxon>
        <taxon>Fungi</taxon>
        <taxon>Dikarya</taxon>
        <taxon>Ascomycota</taxon>
        <taxon>Pezizomycotina</taxon>
        <taxon>Sordariomycetes</taxon>
        <taxon>Hypocreomycetidae</taxon>
        <taxon>Hypocreales</taxon>
        <taxon>Stachybotryaceae</taxon>
        <taxon>Stachybotrys</taxon>
    </lineage>
</organism>
<evidence type="ECO:0000256" key="4">
    <source>
        <dbReference type="ARBA" id="ARBA00022525"/>
    </source>
</evidence>
<keyword evidence="11" id="KW-1185">Reference proteome</keyword>
<keyword evidence="7" id="KW-1015">Disulfide bond</keyword>
<keyword evidence="4 8" id="KW-0964">Secreted</keyword>
<dbReference type="AlphaFoldDB" id="A0A084Q841"/>
<dbReference type="InterPro" id="IPR043579">
    <property type="entry name" value="CUTINASE_2"/>
</dbReference>
<evidence type="ECO:0000256" key="8">
    <source>
        <dbReference type="RuleBase" id="RU361263"/>
    </source>
</evidence>
<feature type="compositionally biased region" description="Low complexity" evidence="9">
    <location>
        <begin position="228"/>
        <end position="304"/>
    </location>
</feature>
<evidence type="ECO:0000256" key="9">
    <source>
        <dbReference type="SAM" id="MobiDB-lite"/>
    </source>
</evidence>
<evidence type="ECO:0000313" key="10">
    <source>
        <dbReference type="EMBL" id="KFA60126.1"/>
    </source>
</evidence>
<dbReference type="HOGENOM" id="CLU_040058_0_1_1"/>
<comment type="similarity">
    <text evidence="2 8">Belongs to the cutinase family.</text>
</comment>
<evidence type="ECO:0000256" key="5">
    <source>
        <dbReference type="ARBA" id="ARBA00022729"/>
    </source>
</evidence>
<sequence length="353" mass="36855">MRVRLASLLLVGSVHACDDVHVFLARGNNEPYPGRQGILAQAICAGLDSCGYEDIAFYNPLPAPYCQSVTEGQANGMRQITEYNERCPDSRLVVSGYSQGGHVVGDILGGGGGVFFQDCVQEYAPGLDADSLPGSKIVAAMIFADTRHTADQPYNVFSGAGADGLFPRSDEQVANLARYGDRLRDFCVDTDPICAGGDIVDTHLNYFDIYTGEAASWVQEMVAADMSSTSTSTQPTSTTQATSTTSSQASVESSDTIVTETETSEEVSTTSMASSTEASVESSETTSAASSEATAESLVASTEALTSTTGQTSAPEPSATSTEPEDADGSGVALGMGRGAWVIAMVLPLQFML</sequence>